<gene>
    <name evidence="2" type="ORF">ABENE_17550</name>
</gene>
<dbReference type="Pfam" id="PF11843">
    <property type="entry name" value="DUF3363"/>
    <property type="match status" value="2"/>
</dbReference>
<evidence type="ECO:0000259" key="1">
    <source>
        <dbReference type="Pfam" id="PF03432"/>
    </source>
</evidence>
<dbReference type="Pfam" id="PF03432">
    <property type="entry name" value="Relaxase"/>
    <property type="match status" value="1"/>
</dbReference>
<dbReference type="STRING" id="1121022.GCA_000376105_03769"/>
<evidence type="ECO:0000313" key="3">
    <source>
        <dbReference type="Proteomes" id="UP000017837"/>
    </source>
</evidence>
<dbReference type="AlphaFoldDB" id="V4PII4"/>
<dbReference type="InterPro" id="IPR021795">
    <property type="entry name" value="DUF3363"/>
</dbReference>
<comment type="caution">
    <text evidence="2">The sequence shown here is derived from an EMBL/GenBank/DDBJ whole genome shotgun (WGS) entry which is preliminary data.</text>
</comment>
<evidence type="ECO:0000313" key="2">
    <source>
        <dbReference type="EMBL" id="ESQ87034.1"/>
    </source>
</evidence>
<dbReference type="EMBL" id="AWGB01000047">
    <property type="protein sequence ID" value="ESQ87034.1"/>
    <property type="molecule type" value="Genomic_DNA"/>
</dbReference>
<dbReference type="OrthoDB" id="9809969at2"/>
<proteinExistence type="predicted"/>
<keyword evidence="3" id="KW-1185">Reference proteome</keyword>
<name>V4PII4_9CAUL</name>
<dbReference type="eggNOG" id="COG3843">
    <property type="taxonomic scope" value="Bacteria"/>
</dbReference>
<organism evidence="2 3">
    <name type="scientific">Asticcacaulis benevestitus DSM 16100 = ATCC BAA-896</name>
    <dbReference type="NCBI Taxonomy" id="1121022"/>
    <lineage>
        <taxon>Bacteria</taxon>
        <taxon>Pseudomonadati</taxon>
        <taxon>Pseudomonadota</taxon>
        <taxon>Alphaproteobacteria</taxon>
        <taxon>Caulobacterales</taxon>
        <taxon>Caulobacteraceae</taxon>
        <taxon>Asticcacaulis</taxon>
    </lineage>
</organism>
<reference evidence="2 3" key="1">
    <citation type="journal article" date="2014" name="Nature">
        <title>Sequential evolution of bacterial morphology by co-option of a developmental regulator.</title>
        <authorList>
            <person name="Jiang C."/>
            <person name="Brown P.J."/>
            <person name="Ducret A."/>
            <person name="Brun Y.V."/>
        </authorList>
    </citation>
    <scope>NUCLEOTIDE SEQUENCE [LARGE SCALE GENOMIC DNA]</scope>
    <source>
        <strain evidence="2 3">DSM 16100</strain>
    </source>
</reference>
<dbReference type="RefSeq" id="WP_018083452.1">
    <property type="nucleotide sequence ID" value="NZ_AQWM01000032.1"/>
</dbReference>
<dbReference type="InterPro" id="IPR005094">
    <property type="entry name" value="Endonuclease_MobA/VirD2"/>
</dbReference>
<feature type="domain" description="MobA/VirD2-like nuclease" evidence="1">
    <location>
        <begin position="121"/>
        <end position="201"/>
    </location>
</feature>
<sequence>MNHKDEFRIRPGRIRTKSAQRIRPFINQALAAAKKAGATAHRGRALSGRSNFGKGRQAAHIANRLLTSRSRLAVIKARVVRNKGRATPLQSHLRYLQREGVTRDADQAVLFGPDSDAIDAREFADRCTNDRHHFRFIVSPEDAHQIEDLHTFTRDLMKQAAADLGTSLEWAAVTHWNTEHPHIHLIVRGVTDIGHDLVISRDYIKEGLRARAQGLITDELGPRTDNDIHQSLHRQINTDRFTQLDRQLLADARQTGFIDLAPQNASHADTIQVMKAGRLRRLESLGLADQFAPGQWILSERTEAVLRELGERGDIIKRIHKGLAESGRDCASDALVIAGGQEGKPITGRLLARGLDDELKGTAYIVVDGTDGTTRHIPLPSLEATGDCPPGAVVSVGFSQSEHARHAYLRVESDLDIQAQIDAKGATWLDRQLVRSDRSDIAAKGFGAETLEAMDMRRDYLIAEGLARRIGDRVMLSSGLIQTLQTRELEVALSQLSRSGTKPVTTPTEGDQVSGVYRRRLDLVSGRFAVLDDGVGFQLVPWSPKIEAHLGESICGKMRGRGAVTWDLGRSNSLGLDI</sequence>
<dbReference type="PATRIC" id="fig|1121022.4.peg.3584"/>
<protein>
    <recommendedName>
        <fullName evidence="1">MobA/VirD2-like nuclease domain-containing protein</fullName>
    </recommendedName>
</protein>
<dbReference type="Proteomes" id="UP000017837">
    <property type="component" value="Unassembled WGS sequence"/>
</dbReference>
<accession>V4PII4</accession>